<sequence>MKMLFAAALLVAGPAVAQTARPAPPTLAQLPAKAPTLAPALPGATGKAKPVSAPGEVSRSAPINGVLTLFGNERCPTNQNGEEIVVCVRRSAQEQYRVPKELREFVVTPENASWATKAQGTLDAGSGVNTIGSCSAVGAGGATGCFGQRVRESRLENKTRAAEVPVLP</sequence>
<name>A0A2T5GTE8_9SPHN</name>
<evidence type="ECO:0000313" key="3">
    <source>
        <dbReference type="Proteomes" id="UP000244189"/>
    </source>
</evidence>
<organism evidence="2 3">
    <name type="scientific">Sphingomonas aurantiaca</name>
    <dbReference type="NCBI Taxonomy" id="185949"/>
    <lineage>
        <taxon>Bacteria</taxon>
        <taxon>Pseudomonadati</taxon>
        <taxon>Pseudomonadota</taxon>
        <taxon>Alphaproteobacteria</taxon>
        <taxon>Sphingomonadales</taxon>
        <taxon>Sphingomonadaceae</taxon>
        <taxon>Sphingomonas</taxon>
    </lineage>
</organism>
<keyword evidence="1" id="KW-0732">Signal</keyword>
<reference evidence="2 3" key="1">
    <citation type="submission" date="2018-04" db="EMBL/GenBank/DDBJ databases">
        <title>Genomic Encyclopedia of Type Strains, Phase III (KMG-III): the genomes of soil and plant-associated and newly described type strains.</title>
        <authorList>
            <person name="Whitman W."/>
        </authorList>
    </citation>
    <scope>NUCLEOTIDE SEQUENCE [LARGE SCALE GENOMIC DNA]</scope>
    <source>
        <strain evidence="2 3">MA101b</strain>
    </source>
</reference>
<proteinExistence type="predicted"/>
<keyword evidence="3" id="KW-1185">Reference proteome</keyword>
<dbReference type="RefSeq" id="WP_107956818.1">
    <property type="nucleotide sequence ID" value="NZ_QAOG01000001.1"/>
</dbReference>
<feature type="signal peptide" evidence="1">
    <location>
        <begin position="1"/>
        <end position="17"/>
    </location>
</feature>
<protein>
    <submittedName>
        <fullName evidence="2">Uncharacterized protein</fullName>
    </submittedName>
</protein>
<dbReference type="AlphaFoldDB" id="A0A2T5GTE8"/>
<dbReference type="EMBL" id="QAOG01000001">
    <property type="protein sequence ID" value="PTQ62594.1"/>
    <property type="molecule type" value="Genomic_DNA"/>
</dbReference>
<evidence type="ECO:0000256" key="1">
    <source>
        <dbReference type="SAM" id="SignalP"/>
    </source>
</evidence>
<comment type="caution">
    <text evidence="2">The sequence shown here is derived from an EMBL/GenBank/DDBJ whole genome shotgun (WGS) entry which is preliminary data.</text>
</comment>
<feature type="chain" id="PRO_5015648206" evidence="1">
    <location>
        <begin position="18"/>
        <end position="168"/>
    </location>
</feature>
<gene>
    <name evidence="2" type="ORF">C8J26_0875</name>
</gene>
<accession>A0A2T5GTE8</accession>
<dbReference type="Proteomes" id="UP000244189">
    <property type="component" value="Unassembled WGS sequence"/>
</dbReference>
<evidence type="ECO:0000313" key="2">
    <source>
        <dbReference type="EMBL" id="PTQ62594.1"/>
    </source>
</evidence>